<sequence>MVGVFNGSAVNSAVDRIFTMATAGQSQSLDGLVEAVSRLRGRPLRVVEDSVLPTGVFGQWVHYRDHDEVSVASWVQTRDRTIAHELGHIVLGHQGLPVLELAQSVLPTGMHEMAALMLRRECGNAAAAEEELAAEQFASLLLNRLQRIGRKEPRLRSRWGEALG</sequence>
<accession>A0A1J0VYR2</accession>
<dbReference type="EMBL" id="CP018082">
    <property type="protein sequence ID" value="APE37146.1"/>
    <property type="molecule type" value="Genomic_DNA"/>
</dbReference>
<name>A0A1J0VYR2_9NOCA</name>
<reference evidence="1" key="1">
    <citation type="submission" date="2016-11" db="EMBL/GenBank/DDBJ databases">
        <authorList>
            <person name="Jaros S."/>
            <person name="Januszkiewicz K."/>
            <person name="Wedrychowicz H."/>
        </authorList>
    </citation>
    <scope>NUCLEOTIDE SEQUENCE [LARGE SCALE GENOMIC DNA]</scope>
    <source>
        <strain evidence="1">Y48</strain>
    </source>
</reference>
<evidence type="ECO:0000313" key="1">
    <source>
        <dbReference type="EMBL" id="APE37146.1"/>
    </source>
</evidence>
<dbReference type="KEGG" id="nsl:BOX37_28065"/>
<keyword evidence="2" id="KW-1185">Reference proteome</keyword>
<dbReference type="RefSeq" id="WP_071930316.1">
    <property type="nucleotide sequence ID" value="NZ_CP018082.1"/>
</dbReference>
<dbReference type="OrthoDB" id="4144896at2"/>
<gene>
    <name evidence="1" type="ORF">BOX37_28065</name>
</gene>
<dbReference type="AlphaFoldDB" id="A0A1J0VYR2"/>
<organism evidence="1 2">
    <name type="scientific">Nocardia mangyaensis</name>
    <dbReference type="NCBI Taxonomy" id="2213200"/>
    <lineage>
        <taxon>Bacteria</taxon>
        <taxon>Bacillati</taxon>
        <taxon>Actinomycetota</taxon>
        <taxon>Actinomycetes</taxon>
        <taxon>Mycobacteriales</taxon>
        <taxon>Nocardiaceae</taxon>
        <taxon>Nocardia</taxon>
    </lineage>
</organism>
<evidence type="ECO:0000313" key="2">
    <source>
        <dbReference type="Proteomes" id="UP000183810"/>
    </source>
</evidence>
<proteinExistence type="predicted"/>
<dbReference type="Proteomes" id="UP000183810">
    <property type="component" value="Chromosome"/>
</dbReference>
<protein>
    <submittedName>
        <fullName evidence="1">Uncharacterized protein</fullName>
    </submittedName>
</protein>